<dbReference type="Gene3D" id="3.40.50.1820">
    <property type="entry name" value="alpha/beta hydrolase"/>
    <property type="match status" value="1"/>
</dbReference>
<evidence type="ECO:0000313" key="3">
    <source>
        <dbReference type="Proteomes" id="UP000235916"/>
    </source>
</evidence>
<gene>
    <name evidence="2" type="ORF">C1O66_22670</name>
</gene>
<evidence type="ECO:0000259" key="1">
    <source>
        <dbReference type="Pfam" id="PF12146"/>
    </source>
</evidence>
<dbReference type="NCBIfam" id="TIGR03101">
    <property type="entry name" value="hydr2_PEP"/>
    <property type="match status" value="1"/>
</dbReference>
<name>A0A2N8KSQ1_9BURK</name>
<evidence type="ECO:0000313" key="2">
    <source>
        <dbReference type="EMBL" id="PND36486.1"/>
    </source>
</evidence>
<sequence length="274" mass="29979">MSAPHAVFLDAPHSADQRYALLHRPVGPLRGRVLYLPPFAEEMNKSRRMAALQARALAEAGYAVLQIDLQGCGDSDGDFGDASWQGWIQDCLLGVEYLNTQVGREAPLTLWGLRAGCLLAPAVAEALDEACHFLFWQPSTQGKLVLQQFIRLKTAAAMMDGQQKGLAEQVRQTLTQGDCVEIAGYRLPPGVAHGLETASLKPPPRKLDSQPRVAWIEISRSATELSPASQTMIGQWQNQGYAMRSALALGPSFWQTTEIEDAPELLTVTRELMA</sequence>
<dbReference type="Pfam" id="PF12146">
    <property type="entry name" value="Hydrolase_4"/>
    <property type="match status" value="1"/>
</dbReference>
<dbReference type="RefSeq" id="WP_102770259.1">
    <property type="nucleotide sequence ID" value="NZ_POSP01000004.1"/>
</dbReference>
<dbReference type="GO" id="GO:0016787">
    <property type="term" value="F:hydrolase activity"/>
    <property type="evidence" value="ECO:0007669"/>
    <property type="project" value="UniProtKB-KW"/>
</dbReference>
<keyword evidence="3" id="KW-1185">Reference proteome</keyword>
<reference evidence="2 3" key="1">
    <citation type="submission" date="2018-01" db="EMBL/GenBank/DDBJ databases">
        <title>Draft genome sequence of Paucibacter aquatile CR182 isolated from freshwater of the Nakdong River.</title>
        <authorList>
            <person name="Choi A."/>
            <person name="Chung E.J."/>
        </authorList>
    </citation>
    <scope>NUCLEOTIDE SEQUENCE [LARGE SCALE GENOMIC DNA]</scope>
    <source>
        <strain evidence="2 3">CR182</strain>
    </source>
</reference>
<feature type="domain" description="Serine aminopeptidase S33" evidence="1">
    <location>
        <begin position="46"/>
        <end position="124"/>
    </location>
</feature>
<dbReference type="Proteomes" id="UP000235916">
    <property type="component" value="Unassembled WGS sequence"/>
</dbReference>
<proteinExistence type="predicted"/>
<dbReference type="InterPro" id="IPR029058">
    <property type="entry name" value="AB_hydrolase_fold"/>
</dbReference>
<dbReference type="AlphaFoldDB" id="A0A2N8KSQ1"/>
<dbReference type="SUPFAM" id="SSF53474">
    <property type="entry name" value="alpha/beta-Hydrolases"/>
    <property type="match status" value="1"/>
</dbReference>
<dbReference type="InterPro" id="IPR022742">
    <property type="entry name" value="Hydrolase_4"/>
</dbReference>
<dbReference type="OrthoDB" id="8525674at2"/>
<dbReference type="EMBL" id="POSP01000004">
    <property type="protein sequence ID" value="PND36486.1"/>
    <property type="molecule type" value="Genomic_DNA"/>
</dbReference>
<keyword evidence="2" id="KW-0378">Hydrolase</keyword>
<accession>A0A2N8KSQ1</accession>
<protein>
    <submittedName>
        <fullName evidence="2">Hydrolase 2, exosortase A system-associated</fullName>
    </submittedName>
</protein>
<dbReference type="InterPro" id="IPR017532">
    <property type="entry name" value="Hydrolase-2_PEP"/>
</dbReference>
<comment type="caution">
    <text evidence="2">The sequence shown here is derived from an EMBL/GenBank/DDBJ whole genome shotgun (WGS) entry which is preliminary data.</text>
</comment>
<organism evidence="2 3">
    <name type="scientific">Kinneretia aquatilis</name>
    <dbReference type="NCBI Taxonomy" id="2070761"/>
    <lineage>
        <taxon>Bacteria</taxon>
        <taxon>Pseudomonadati</taxon>
        <taxon>Pseudomonadota</taxon>
        <taxon>Betaproteobacteria</taxon>
        <taxon>Burkholderiales</taxon>
        <taxon>Sphaerotilaceae</taxon>
        <taxon>Roseateles</taxon>
    </lineage>
</organism>